<reference evidence="2 3" key="1">
    <citation type="submission" date="2021-01" db="EMBL/GenBank/DDBJ databases">
        <title>Whole genome shotgun sequence of Asanoa iriomotensis NBRC 100142.</title>
        <authorList>
            <person name="Komaki H."/>
            <person name="Tamura T."/>
        </authorList>
    </citation>
    <scope>NUCLEOTIDE SEQUENCE [LARGE SCALE GENOMIC DNA]</scope>
    <source>
        <strain evidence="2 3">NBRC 100142</strain>
    </source>
</reference>
<dbReference type="EMBL" id="BONC01000028">
    <property type="protein sequence ID" value="GIF57960.1"/>
    <property type="molecule type" value="Genomic_DNA"/>
</dbReference>
<gene>
    <name evidence="2" type="ORF">Air01nite_40550</name>
</gene>
<sequence>MTVDWGRLIVGQLAFYWDTHLRPRLDGLTDDEYAWELVPGCWTVRRGADGLHRADGPWPEEGTPPPVTTIAWRMAHIAVNFHTRWSTFFADTGTGDMFDPRHIPADLPGTAADALAFLDRAYQRWHTAISGLDAEALSRPLGPRGAYFAKDPMAALIVHVNRETMHHGGEIGVLRDLYRAGLRTS</sequence>
<dbReference type="SUPFAM" id="SSF109854">
    <property type="entry name" value="DinB/YfiT-like putative metalloenzymes"/>
    <property type="match status" value="1"/>
</dbReference>
<dbReference type="Proteomes" id="UP000624325">
    <property type="component" value="Unassembled WGS sequence"/>
</dbReference>
<evidence type="ECO:0000313" key="3">
    <source>
        <dbReference type="Proteomes" id="UP000624325"/>
    </source>
</evidence>
<keyword evidence="3" id="KW-1185">Reference proteome</keyword>
<organism evidence="2 3">
    <name type="scientific">Asanoa iriomotensis</name>
    <dbReference type="NCBI Taxonomy" id="234613"/>
    <lineage>
        <taxon>Bacteria</taxon>
        <taxon>Bacillati</taxon>
        <taxon>Actinomycetota</taxon>
        <taxon>Actinomycetes</taxon>
        <taxon>Micromonosporales</taxon>
        <taxon>Micromonosporaceae</taxon>
        <taxon>Asanoa</taxon>
    </lineage>
</organism>
<dbReference type="InterPro" id="IPR024775">
    <property type="entry name" value="DinB-like"/>
</dbReference>
<accession>A0ABQ4C5A6</accession>
<comment type="caution">
    <text evidence="2">The sequence shown here is derived from an EMBL/GenBank/DDBJ whole genome shotgun (WGS) entry which is preliminary data.</text>
</comment>
<evidence type="ECO:0000313" key="2">
    <source>
        <dbReference type="EMBL" id="GIF57960.1"/>
    </source>
</evidence>
<dbReference type="RefSeq" id="WP_203704289.1">
    <property type="nucleotide sequence ID" value="NZ_BAAALU010000024.1"/>
</dbReference>
<name>A0ABQ4C5A6_9ACTN</name>
<proteinExistence type="predicted"/>
<dbReference type="Gene3D" id="1.20.120.450">
    <property type="entry name" value="dinb family like domain"/>
    <property type="match status" value="1"/>
</dbReference>
<dbReference type="Pfam" id="PF12867">
    <property type="entry name" value="DinB_2"/>
    <property type="match status" value="1"/>
</dbReference>
<feature type="domain" description="DinB-like" evidence="1">
    <location>
        <begin position="21"/>
        <end position="171"/>
    </location>
</feature>
<protein>
    <recommendedName>
        <fullName evidence="1">DinB-like domain-containing protein</fullName>
    </recommendedName>
</protein>
<dbReference type="InterPro" id="IPR034660">
    <property type="entry name" value="DinB/YfiT-like"/>
</dbReference>
<evidence type="ECO:0000259" key="1">
    <source>
        <dbReference type="Pfam" id="PF12867"/>
    </source>
</evidence>